<dbReference type="Proteomes" id="UP000075424">
    <property type="component" value="Unassembled WGS sequence"/>
</dbReference>
<reference evidence="4 5" key="1">
    <citation type="submission" date="2016-01" db="EMBL/GenBank/DDBJ databases">
        <title>Draft Genome Sequences of Seven Thermophilic Sporeformers Isolated from Foods.</title>
        <authorList>
            <person name="Berendsen E.M."/>
            <person name="Wells-Bennik M.H."/>
            <person name="Krawcyk A.O."/>
            <person name="De Jong A."/>
            <person name="Holsappel S."/>
            <person name="Eijlander R.T."/>
            <person name="Kuipers O.P."/>
        </authorList>
    </citation>
    <scope>NUCLEOTIDE SEQUENCE [LARGE SCALE GENOMIC DNA]</scope>
    <source>
        <strain evidence="2 4">B4109</strain>
        <strain evidence="3 5">B4114</strain>
    </source>
</reference>
<dbReference type="EMBL" id="LQYV01000056">
    <property type="protein sequence ID" value="KYD27128.1"/>
    <property type="molecule type" value="Genomic_DNA"/>
</dbReference>
<evidence type="ECO:0000313" key="4">
    <source>
        <dbReference type="Proteomes" id="UP000075424"/>
    </source>
</evidence>
<accession>A0A150N2X0</accession>
<feature type="transmembrane region" description="Helical" evidence="1">
    <location>
        <begin position="6"/>
        <end position="30"/>
    </location>
</feature>
<feature type="transmembrane region" description="Helical" evidence="1">
    <location>
        <begin position="77"/>
        <end position="95"/>
    </location>
</feature>
<feature type="transmembrane region" description="Helical" evidence="1">
    <location>
        <begin position="42"/>
        <end position="65"/>
    </location>
</feature>
<dbReference type="Pfam" id="PF12679">
    <property type="entry name" value="ABC2_membrane_2"/>
    <property type="match status" value="1"/>
</dbReference>
<name>A0A150N2X0_GEOSE</name>
<dbReference type="EMBL" id="LQYY01000152">
    <property type="protein sequence ID" value="KYD31087.1"/>
    <property type="molecule type" value="Genomic_DNA"/>
</dbReference>
<keyword evidence="1" id="KW-0812">Transmembrane</keyword>
<protein>
    <submittedName>
        <fullName evidence="3">Uncharacterized protein</fullName>
    </submittedName>
</protein>
<evidence type="ECO:0000256" key="1">
    <source>
        <dbReference type="SAM" id="Phobius"/>
    </source>
</evidence>
<evidence type="ECO:0000313" key="3">
    <source>
        <dbReference type="EMBL" id="KYD31087.1"/>
    </source>
</evidence>
<evidence type="ECO:0000313" key="2">
    <source>
        <dbReference type="EMBL" id="KYD27128.1"/>
    </source>
</evidence>
<keyword evidence="1" id="KW-1133">Transmembrane helix</keyword>
<gene>
    <name evidence="2" type="ORF">B4109_0498</name>
    <name evidence="3" type="ORF">B4114_0550</name>
</gene>
<dbReference type="PATRIC" id="fig|1422.17.peg.2162"/>
<proteinExistence type="predicted"/>
<keyword evidence="1" id="KW-0472">Membrane</keyword>
<dbReference type="AlphaFoldDB" id="A0A150N2X0"/>
<dbReference type="GO" id="GO:0140359">
    <property type="term" value="F:ABC-type transporter activity"/>
    <property type="evidence" value="ECO:0007669"/>
    <property type="project" value="InterPro"/>
</dbReference>
<sequence>MVFVAALLLNAVLFLSLGLLVMALGILVLVIPPTFEEFARMVCFLLLCLVYIAFWLNLGILFSVVFRQAATSALSSMAVWLFFNLFYSMIVEVFAKSFLQFDAITSVEQAVGRQELVLGLMRLSPSYLFNESTTAFFAGRPNARDRHGGANGRRCCDPLAILAKFAAHLAAGDRAHCRHSHLLCDRVLVVYEAGDTGGVGEKTSCFRRRGGRDVCAQQRFLSFGCEKRSAKSCPFLLGTGFFFFWM</sequence>
<organism evidence="3 5">
    <name type="scientific">Geobacillus stearothermophilus</name>
    <name type="common">Bacillus stearothermophilus</name>
    <dbReference type="NCBI Taxonomy" id="1422"/>
    <lineage>
        <taxon>Bacteria</taxon>
        <taxon>Bacillati</taxon>
        <taxon>Bacillota</taxon>
        <taxon>Bacilli</taxon>
        <taxon>Bacillales</taxon>
        <taxon>Anoxybacillaceae</taxon>
        <taxon>Geobacillus</taxon>
    </lineage>
</organism>
<evidence type="ECO:0000313" key="5">
    <source>
        <dbReference type="Proteomes" id="UP000075517"/>
    </source>
</evidence>
<comment type="caution">
    <text evidence="3">The sequence shown here is derived from an EMBL/GenBank/DDBJ whole genome shotgun (WGS) entry which is preliminary data.</text>
</comment>
<dbReference type="Proteomes" id="UP000075517">
    <property type="component" value="Unassembled WGS sequence"/>
</dbReference>
<dbReference type="GO" id="GO:0005886">
    <property type="term" value="C:plasma membrane"/>
    <property type="evidence" value="ECO:0007669"/>
    <property type="project" value="UniProtKB-SubCell"/>
</dbReference>